<sequence length="130" mass="14544">MAAKPKIKITASAPSKIILTGEHSVVNGYSAVAFTTNFRVYVSIEENGEKDKIGMVLMKNGKICQFVNWRLSQFDKFDGEDLDKNRFDFNERFLKMILGIENEQNQKLEGLVKKASVVLLAVLVSTGLSK</sequence>
<dbReference type="PANTHER" id="PTHR43290">
    <property type="entry name" value="MEVALONATE KINASE"/>
    <property type="match status" value="1"/>
</dbReference>
<dbReference type="Gene3D" id="3.30.230.10">
    <property type="match status" value="1"/>
</dbReference>
<proteinExistence type="predicted"/>
<accession>A0ABV2AQ85</accession>
<evidence type="ECO:0008006" key="5">
    <source>
        <dbReference type="Google" id="ProtNLM"/>
    </source>
</evidence>
<evidence type="ECO:0000256" key="1">
    <source>
        <dbReference type="ARBA" id="ARBA00022679"/>
    </source>
</evidence>
<protein>
    <recommendedName>
        <fullName evidence="5">Mevalonate kinase</fullName>
    </recommendedName>
</protein>
<keyword evidence="1" id="KW-0808">Transferase</keyword>
<keyword evidence="4" id="KW-1185">Reference proteome</keyword>
<evidence type="ECO:0000313" key="3">
    <source>
        <dbReference type="EMBL" id="MES1921629.1"/>
    </source>
</evidence>
<dbReference type="InterPro" id="IPR020568">
    <property type="entry name" value="Ribosomal_Su5_D2-typ_SF"/>
</dbReference>
<name>A0ABV2AQ85_9EUKA</name>
<evidence type="ECO:0000313" key="4">
    <source>
        <dbReference type="Proteomes" id="UP001439008"/>
    </source>
</evidence>
<dbReference type="PANTHER" id="PTHR43290:SF2">
    <property type="entry name" value="MEVALONATE KINASE"/>
    <property type="match status" value="1"/>
</dbReference>
<reference evidence="3 4" key="1">
    <citation type="journal article" date="2024" name="BMC Biol.">
        <title>Comparative genomics of Ascetosporea gives new insight into the evolutionary basis for animal parasitism in Rhizaria.</title>
        <authorList>
            <person name="Hiltunen Thoren M."/>
            <person name="Onut-Brannstrom I."/>
            <person name="Alfjorden A."/>
            <person name="Peckova H."/>
            <person name="Swords F."/>
            <person name="Hooper C."/>
            <person name="Holzer A.S."/>
            <person name="Bass D."/>
            <person name="Burki F."/>
        </authorList>
    </citation>
    <scope>NUCLEOTIDE SEQUENCE [LARGE SCALE GENOMIC DNA]</scope>
    <source>
        <strain evidence="3">20-A016</strain>
    </source>
</reference>
<keyword evidence="2" id="KW-0418">Kinase</keyword>
<dbReference type="Proteomes" id="UP001439008">
    <property type="component" value="Unassembled WGS sequence"/>
</dbReference>
<dbReference type="InterPro" id="IPR014721">
    <property type="entry name" value="Ribsml_uS5_D2-typ_fold_subgr"/>
</dbReference>
<dbReference type="SUPFAM" id="SSF54211">
    <property type="entry name" value="Ribosomal protein S5 domain 2-like"/>
    <property type="match status" value="1"/>
</dbReference>
<comment type="caution">
    <text evidence="3">The sequence shown here is derived from an EMBL/GenBank/DDBJ whole genome shotgun (WGS) entry which is preliminary data.</text>
</comment>
<dbReference type="InterPro" id="IPR006205">
    <property type="entry name" value="Mev_gal_kin"/>
</dbReference>
<gene>
    <name evidence="3" type="ORF">MHBO_003156</name>
</gene>
<organism evidence="3 4">
    <name type="scientific">Bonamia ostreae</name>
    <dbReference type="NCBI Taxonomy" id="126728"/>
    <lineage>
        <taxon>Eukaryota</taxon>
        <taxon>Sar</taxon>
        <taxon>Rhizaria</taxon>
        <taxon>Endomyxa</taxon>
        <taxon>Ascetosporea</taxon>
        <taxon>Haplosporida</taxon>
        <taxon>Bonamia</taxon>
    </lineage>
</organism>
<evidence type="ECO:0000256" key="2">
    <source>
        <dbReference type="ARBA" id="ARBA00022777"/>
    </source>
</evidence>
<dbReference type="EMBL" id="JBDODL010001568">
    <property type="protein sequence ID" value="MES1921629.1"/>
    <property type="molecule type" value="Genomic_DNA"/>
</dbReference>